<evidence type="ECO:0000256" key="1">
    <source>
        <dbReference type="SAM" id="Phobius"/>
    </source>
</evidence>
<dbReference type="AlphaFoldDB" id="A0A4V2XXQ3"/>
<organism evidence="3 4">
    <name type="scientific">Jiangella ureilytica</name>
    <dbReference type="NCBI Taxonomy" id="2530374"/>
    <lineage>
        <taxon>Bacteria</taxon>
        <taxon>Bacillati</taxon>
        <taxon>Actinomycetota</taxon>
        <taxon>Actinomycetes</taxon>
        <taxon>Jiangellales</taxon>
        <taxon>Jiangellaceae</taxon>
        <taxon>Jiangella</taxon>
    </lineage>
</organism>
<feature type="transmembrane region" description="Helical" evidence="1">
    <location>
        <begin position="102"/>
        <end position="122"/>
    </location>
</feature>
<dbReference type="OrthoDB" id="5181554at2"/>
<proteinExistence type="predicted"/>
<name>A0A4V2XXQ3_9ACTN</name>
<reference evidence="3 4" key="1">
    <citation type="submission" date="2019-02" db="EMBL/GenBank/DDBJ databases">
        <title>Draft genome sequences of novel Actinobacteria.</title>
        <authorList>
            <person name="Sahin N."/>
            <person name="Ay H."/>
            <person name="Saygin H."/>
        </authorList>
    </citation>
    <scope>NUCLEOTIDE SEQUENCE [LARGE SCALE GENOMIC DNA]</scope>
    <source>
        <strain evidence="3 4">KC603</strain>
    </source>
</reference>
<evidence type="ECO:0000259" key="2">
    <source>
        <dbReference type="Pfam" id="PF19354"/>
    </source>
</evidence>
<feature type="domain" description="DUF5931" evidence="2">
    <location>
        <begin position="9"/>
        <end position="158"/>
    </location>
</feature>
<keyword evidence="1" id="KW-1133">Transmembrane helix</keyword>
<feature type="transmembrane region" description="Helical" evidence="1">
    <location>
        <begin position="12"/>
        <end position="33"/>
    </location>
</feature>
<dbReference type="EMBL" id="SMKL01000005">
    <property type="protein sequence ID" value="TDC54225.1"/>
    <property type="molecule type" value="Genomic_DNA"/>
</dbReference>
<feature type="transmembrane region" description="Helical" evidence="1">
    <location>
        <begin position="45"/>
        <end position="64"/>
    </location>
</feature>
<dbReference type="Pfam" id="PF19354">
    <property type="entry name" value="DUF5931"/>
    <property type="match status" value="1"/>
</dbReference>
<dbReference type="InterPro" id="IPR045975">
    <property type="entry name" value="DUF5931"/>
</dbReference>
<comment type="caution">
    <text evidence="3">The sequence shown here is derived from an EMBL/GenBank/DDBJ whole genome shotgun (WGS) entry which is preliminary data.</text>
</comment>
<sequence>MGAALPGYEEQWWRALAVFRTFSVLYAAALYAFALDDYRHVTAAWLVLAGLGLWTALTFAWYRRPGARRWPLLTVDLLVAAAAIVATRPLQLEAAVERGAQTLPVFWVVAPVIGWALVYGWVAALPSSAVIGLANVAERGAVTPPLLHNTALVLIAGATATSRRTPR</sequence>
<keyword evidence="1" id="KW-0812">Transmembrane</keyword>
<feature type="transmembrane region" description="Helical" evidence="1">
    <location>
        <begin position="142"/>
        <end position="161"/>
    </location>
</feature>
<keyword evidence="1" id="KW-0472">Membrane</keyword>
<evidence type="ECO:0000313" key="4">
    <source>
        <dbReference type="Proteomes" id="UP000295621"/>
    </source>
</evidence>
<gene>
    <name evidence="3" type="ORF">E1212_03610</name>
</gene>
<protein>
    <recommendedName>
        <fullName evidence="2">DUF5931 domain-containing protein</fullName>
    </recommendedName>
</protein>
<keyword evidence="4" id="KW-1185">Reference proteome</keyword>
<evidence type="ECO:0000313" key="3">
    <source>
        <dbReference type="EMBL" id="TDC54225.1"/>
    </source>
</evidence>
<dbReference type="RefSeq" id="WP_131979225.1">
    <property type="nucleotide sequence ID" value="NZ_SMKL01000005.1"/>
</dbReference>
<dbReference type="Proteomes" id="UP000295621">
    <property type="component" value="Unassembled WGS sequence"/>
</dbReference>
<accession>A0A4V2XXQ3</accession>